<dbReference type="RefSeq" id="WP_116918155.1">
    <property type="nucleotide sequence ID" value="NZ_QEKQ01000001.1"/>
</dbReference>
<dbReference type="OrthoDB" id="278693at2"/>
<dbReference type="Proteomes" id="UP000245887">
    <property type="component" value="Unassembled WGS sequence"/>
</dbReference>
<protein>
    <recommendedName>
        <fullName evidence="3">ATPase</fullName>
    </recommendedName>
</protein>
<dbReference type="AlphaFoldDB" id="A0A2U1D0K1"/>
<evidence type="ECO:0000313" key="2">
    <source>
        <dbReference type="Proteomes" id="UP000245887"/>
    </source>
</evidence>
<evidence type="ECO:0008006" key="3">
    <source>
        <dbReference type="Google" id="ProtNLM"/>
    </source>
</evidence>
<gene>
    <name evidence="1" type="ORF">C8D92_101108</name>
</gene>
<proteinExistence type="predicted"/>
<comment type="caution">
    <text evidence="1">The sequence shown here is derived from an EMBL/GenBank/DDBJ whole genome shotgun (WGS) entry which is preliminary data.</text>
</comment>
<name>A0A2U1D0K1_9GAMM</name>
<accession>A0A2U1D0K1</accession>
<reference evidence="1 2" key="1">
    <citation type="submission" date="2018-04" db="EMBL/GenBank/DDBJ databases">
        <title>Genomic Encyclopedia of Type Strains, Phase IV (KMG-IV): sequencing the most valuable type-strain genomes for metagenomic binning, comparative biology and taxonomic classification.</title>
        <authorList>
            <person name="Goeker M."/>
        </authorList>
    </citation>
    <scope>NUCLEOTIDE SEQUENCE [LARGE SCALE GENOMIC DNA]</scope>
    <source>
        <strain evidence="1 2">DSM 28688</strain>
    </source>
</reference>
<sequence length="152" mass="17884">MEIRTFGELIEWSRSLHHYLSESLRASSEKNQNERARALLDYLARHESQLDQMVAEFEKQSDPGALGTRVYDFLSHHPLHSHRTCDTHYSELDFEEISREVFDFHDQVIAMYRVLIGRADIPEVRELLESLLAMEEHEAMRLASQIGRMRDL</sequence>
<dbReference type="InterPro" id="IPR009078">
    <property type="entry name" value="Ferritin-like_SF"/>
</dbReference>
<dbReference type="SUPFAM" id="SSF47240">
    <property type="entry name" value="Ferritin-like"/>
    <property type="match status" value="1"/>
</dbReference>
<organism evidence="1 2">
    <name type="scientific">Tamilnaduibacter salinus</name>
    <dbReference type="NCBI Taxonomy" id="1484056"/>
    <lineage>
        <taxon>Bacteria</taxon>
        <taxon>Pseudomonadati</taxon>
        <taxon>Pseudomonadota</taxon>
        <taxon>Gammaproteobacteria</taxon>
        <taxon>Pseudomonadales</taxon>
        <taxon>Marinobacteraceae</taxon>
        <taxon>Tamilnaduibacter</taxon>
    </lineage>
</organism>
<dbReference type="EMBL" id="QEKQ01000001">
    <property type="protein sequence ID" value="PVY78904.1"/>
    <property type="molecule type" value="Genomic_DNA"/>
</dbReference>
<evidence type="ECO:0000313" key="1">
    <source>
        <dbReference type="EMBL" id="PVY78904.1"/>
    </source>
</evidence>